<comment type="similarity">
    <text evidence="2">Belongs to the urea transporter family.</text>
</comment>
<feature type="transmembrane region" description="Helical" evidence="7">
    <location>
        <begin position="295"/>
        <end position="313"/>
    </location>
</feature>
<keyword evidence="5 7" id="KW-1133">Transmembrane helix</keyword>
<keyword evidence="6 7" id="KW-0472">Membrane</keyword>
<keyword evidence="4 7" id="KW-0812">Transmembrane</keyword>
<dbReference type="InterPro" id="IPR004937">
    <property type="entry name" value="Urea_transporter"/>
</dbReference>
<evidence type="ECO:0000313" key="9">
    <source>
        <dbReference type="EMBL" id="RIJ49415.1"/>
    </source>
</evidence>
<organism evidence="9 10">
    <name type="scientific">Maribellus luteus</name>
    <dbReference type="NCBI Taxonomy" id="2305463"/>
    <lineage>
        <taxon>Bacteria</taxon>
        <taxon>Pseudomonadati</taxon>
        <taxon>Bacteroidota</taxon>
        <taxon>Bacteroidia</taxon>
        <taxon>Marinilabiliales</taxon>
        <taxon>Prolixibacteraceae</taxon>
        <taxon>Maribellus</taxon>
    </lineage>
</organism>
<protein>
    <submittedName>
        <fullName evidence="9">Peptidase M23</fullName>
    </submittedName>
</protein>
<evidence type="ECO:0000256" key="7">
    <source>
        <dbReference type="SAM" id="Phobius"/>
    </source>
</evidence>
<dbReference type="AlphaFoldDB" id="A0A399T3G1"/>
<dbReference type="SUPFAM" id="SSF51261">
    <property type="entry name" value="Duplicated hybrid motif"/>
    <property type="match status" value="1"/>
</dbReference>
<evidence type="ECO:0000256" key="3">
    <source>
        <dbReference type="ARBA" id="ARBA00022475"/>
    </source>
</evidence>
<dbReference type="OrthoDB" id="9805070at2"/>
<dbReference type="InterPro" id="IPR016047">
    <property type="entry name" value="M23ase_b-sheet_dom"/>
</dbReference>
<sequence>MPLSVVNRKEMLNSVLNSYSQVFFSGSKLLAVLLIIISFFDYGAGIGGLLAVLVANTLAWGLGYNRYFISTGLYGYNALLVGLGVGLFYQPSPEVFLLIGIAAVVTFFITIVFQGVLYKYGLPFLSIPFLFGIWIVALSGSDLSALNISERGIYTYNELYSIGGQSFVDFYDFLENNIRSSFIRIYFHSLGAIFFQSHLLAGIIISIGLLIYSRITFVLSLLGFTVAYLFYHIVGIEFNSLGYTFIGFNYILTAIALGGYYLIPGRVSYAWIILMLPAVVLVTTSTQQIFLLLRISAYSLPFNIVVLMFLYALKLREKRPRKLMETPVQLGNPEKNLYLYSGNLKRFPAAFPVSASLPFFGEWTVSQGHSGEYTHKGQWKHAWDFVITDRNGQQFKGSGDYLEDYFCFGKAVVAPFDGTVVEAVNHVEDNTIGDVNTRENWGNTVIIQHNDTLYAKLSHLKYHSLEVKAGDQVKKGQILGRCGNSGRSPYPHLHFQFQATPYIGSLTLDYPFGNYLLKESNAYTLKSFDFPEKDAIVVNPAKNETLAKALHFIPGQRIKVKVEVDSAKSKWKNMTGEYAWMVQTDVYNNTFLQCEKDDGVAYLYNTDELHYFTNFTGTKYSPLYWFFIALFKVPTGFLPNSKIQDVIPVNLMFSGPLQFLQDFVAPIFLFLNTNYQLTMKDAGDILSSGDLEMEASVNKNILGKSVRSYEIGVRINTESQIEINVIFNEAKIKLTCQNELESL</sequence>
<dbReference type="InterPro" id="IPR050570">
    <property type="entry name" value="Cell_wall_metabolism_enzyme"/>
</dbReference>
<dbReference type="PANTHER" id="PTHR21666:SF270">
    <property type="entry name" value="MUREIN HYDROLASE ACTIVATOR ENVC"/>
    <property type="match status" value="1"/>
</dbReference>
<comment type="subcellular location">
    <subcellularLocation>
        <location evidence="1">Cell membrane</location>
        <topology evidence="1">Multi-pass membrane protein</topology>
    </subcellularLocation>
</comment>
<feature type="transmembrane region" description="Helical" evidence="7">
    <location>
        <begin position="240"/>
        <end position="262"/>
    </location>
</feature>
<evidence type="ECO:0000256" key="4">
    <source>
        <dbReference type="ARBA" id="ARBA00022692"/>
    </source>
</evidence>
<reference evidence="9" key="1">
    <citation type="submission" date="2018-08" db="EMBL/GenBank/DDBJ databases">
        <title>Pallidiluteibacterium maritimus gen. nov., sp. nov., isolated from coastal sediment.</title>
        <authorList>
            <person name="Zhou L.Y."/>
        </authorList>
    </citation>
    <scope>NUCLEOTIDE SEQUENCE [LARGE SCALE GENOMIC DNA]</scope>
    <source>
        <strain evidence="9">XSD2</strain>
    </source>
</reference>
<dbReference type="RefSeq" id="WP_119437302.1">
    <property type="nucleotide sequence ID" value="NZ_QWGR01000003.1"/>
</dbReference>
<name>A0A399T3G1_9BACT</name>
<dbReference type="GO" id="GO:0004222">
    <property type="term" value="F:metalloendopeptidase activity"/>
    <property type="evidence" value="ECO:0007669"/>
    <property type="project" value="TreeGrafter"/>
</dbReference>
<feature type="transmembrane region" description="Helical" evidence="7">
    <location>
        <begin position="29"/>
        <end position="55"/>
    </location>
</feature>
<dbReference type="EMBL" id="QWGR01000003">
    <property type="protein sequence ID" value="RIJ49415.1"/>
    <property type="molecule type" value="Genomic_DNA"/>
</dbReference>
<feature type="transmembrane region" description="Helical" evidence="7">
    <location>
        <begin position="185"/>
        <end position="210"/>
    </location>
</feature>
<evidence type="ECO:0000256" key="5">
    <source>
        <dbReference type="ARBA" id="ARBA00022989"/>
    </source>
</evidence>
<evidence type="ECO:0000259" key="8">
    <source>
        <dbReference type="Pfam" id="PF01551"/>
    </source>
</evidence>
<evidence type="ECO:0000313" key="10">
    <source>
        <dbReference type="Proteomes" id="UP000265926"/>
    </source>
</evidence>
<dbReference type="InterPro" id="IPR029020">
    <property type="entry name" value="Ammonium/urea_transptr"/>
</dbReference>
<dbReference type="GO" id="GO:0005886">
    <property type="term" value="C:plasma membrane"/>
    <property type="evidence" value="ECO:0007669"/>
    <property type="project" value="UniProtKB-SubCell"/>
</dbReference>
<proteinExistence type="inferred from homology"/>
<feature type="domain" description="M23ase beta-sheet core" evidence="8">
    <location>
        <begin position="409"/>
        <end position="498"/>
    </location>
</feature>
<dbReference type="GO" id="GO:0015204">
    <property type="term" value="F:urea transmembrane transporter activity"/>
    <property type="evidence" value="ECO:0007669"/>
    <property type="project" value="InterPro"/>
</dbReference>
<dbReference type="Gene3D" id="2.70.70.10">
    <property type="entry name" value="Glucose Permease (Domain IIA)"/>
    <property type="match status" value="1"/>
</dbReference>
<dbReference type="Gene3D" id="1.10.3430.10">
    <property type="entry name" value="Ammonium transporter AmtB like domains"/>
    <property type="match status" value="1"/>
</dbReference>
<evidence type="ECO:0000256" key="2">
    <source>
        <dbReference type="ARBA" id="ARBA00005914"/>
    </source>
</evidence>
<keyword evidence="3" id="KW-1003">Cell membrane</keyword>
<feature type="transmembrane region" description="Helical" evidence="7">
    <location>
        <begin position="269"/>
        <end position="289"/>
    </location>
</feature>
<dbReference type="Pfam" id="PF01551">
    <property type="entry name" value="Peptidase_M23"/>
    <property type="match status" value="1"/>
</dbReference>
<comment type="caution">
    <text evidence="9">The sequence shown here is derived from an EMBL/GenBank/DDBJ whole genome shotgun (WGS) entry which is preliminary data.</text>
</comment>
<dbReference type="Proteomes" id="UP000265926">
    <property type="component" value="Unassembled WGS sequence"/>
</dbReference>
<evidence type="ECO:0000256" key="6">
    <source>
        <dbReference type="ARBA" id="ARBA00023136"/>
    </source>
</evidence>
<dbReference type="InterPro" id="IPR011055">
    <property type="entry name" value="Dup_hybrid_motif"/>
</dbReference>
<gene>
    <name evidence="9" type="ORF">D1614_07700</name>
</gene>
<keyword evidence="10" id="KW-1185">Reference proteome</keyword>
<feature type="transmembrane region" description="Helical" evidence="7">
    <location>
        <begin position="95"/>
        <end position="113"/>
    </location>
</feature>
<dbReference type="PANTHER" id="PTHR21666">
    <property type="entry name" value="PEPTIDASE-RELATED"/>
    <property type="match status" value="1"/>
</dbReference>
<accession>A0A399T3G1</accession>
<dbReference type="CDD" id="cd12797">
    <property type="entry name" value="M23_peptidase"/>
    <property type="match status" value="1"/>
</dbReference>
<evidence type="ECO:0000256" key="1">
    <source>
        <dbReference type="ARBA" id="ARBA00004651"/>
    </source>
</evidence>
<feature type="transmembrane region" description="Helical" evidence="7">
    <location>
        <begin position="217"/>
        <end position="234"/>
    </location>
</feature>
<dbReference type="Pfam" id="PF03253">
    <property type="entry name" value="UT"/>
    <property type="match status" value="1"/>
</dbReference>
<feature type="transmembrane region" description="Helical" evidence="7">
    <location>
        <begin position="67"/>
        <end position="89"/>
    </location>
</feature>